<reference evidence="2 3" key="1">
    <citation type="submission" date="2023-07" db="EMBL/GenBank/DDBJ databases">
        <title>Genomic Encyclopedia of Type Strains, Phase IV (KMG-IV): sequencing the most valuable type-strain genomes for metagenomic binning, comparative biology and taxonomic classification.</title>
        <authorList>
            <person name="Goeker M."/>
        </authorList>
    </citation>
    <scope>NUCLEOTIDE SEQUENCE [LARGE SCALE GENOMIC DNA]</scope>
    <source>
        <strain evidence="2 3">DSM 5896</strain>
    </source>
</reference>
<comment type="caution">
    <text evidence="2">The sequence shown here is derived from an EMBL/GenBank/DDBJ whole genome shotgun (WGS) entry which is preliminary data.</text>
</comment>
<dbReference type="Proteomes" id="UP001237448">
    <property type="component" value="Unassembled WGS sequence"/>
</dbReference>
<organism evidence="2 3">
    <name type="scientific">Labrys monachus</name>
    <dbReference type="NCBI Taxonomy" id="217067"/>
    <lineage>
        <taxon>Bacteria</taxon>
        <taxon>Pseudomonadati</taxon>
        <taxon>Pseudomonadota</taxon>
        <taxon>Alphaproteobacteria</taxon>
        <taxon>Hyphomicrobiales</taxon>
        <taxon>Xanthobacteraceae</taxon>
        <taxon>Labrys</taxon>
    </lineage>
</organism>
<evidence type="ECO:0000313" key="3">
    <source>
        <dbReference type="Proteomes" id="UP001237448"/>
    </source>
</evidence>
<evidence type="ECO:0000259" key="1">
    <source>
        <dbReference type="SMART" id="SM00953"/>
    </source>
</evidence>
<keyword evidence="3" id="KW-1185">Reference proteome</keyword>
<sequence length="169" mass="18231">MTPLPAALGGTDLVAWRLDQSTFAPTWDSGEGAYRAGGRWNSAGQRVVYCSVDPATAILEVAVHKGFKALDMVRHTLTSMTITDTPSVHIVDPSDVPNPNWLRPGLPGAGQQAFGNDLLNRHKFVLIPSAVSTHSWNLIFIASLAAGSYRMRTQEAFALDTRLHPPPSA</sequence>
<protein>
    <submittedName>
        <fullName evidence="2">RES domain-containing protein</fullName>
    </submittedName>
</protein>
<dbReference type="EMBL" id="JAUSVK010000001">
    <property type="protein sequence ID" value="MDQ0392617.1"/>
    <property type="molecule type" value="Genomic_DNA"/>
</dbReference>
<dbReference type="RefSeq" id="WP_307426767.1">
    <property type="nucleotide sequence ID" value="NZ_JAUSVK010000001.1"/>
</dbReference>
<name>A0ABU0FDD2_9HYPH</name>
<evidence type="ECO:0000313" key="2">
    <source>
        <dbReference type="EMBL" id="MDQ0392617.1"/>
    </source>
</evidence>
<accession>A0ABU0FDD2</accession>
<gene>
    <name evidence="2" type="ORF">J3R73_002409</name>
</gene>
<dbReference type="Pfam" id="PF08808">
    <property type="entry name" value="RES"/>
    <property type="match status" value="1"/>
</dbReference>
<feature type="domain" description="RES" evidence="1">
    <location>
        <begin position="27"/>
        <end position="153"/>
    </location>
</feature>
<proteinExistence type="predicted"/>
<dbReference type="SMART" id="SM00953">
    <property type="entry name" value="RES"/>
    <property type="match status" value="1"/>
</dbReference>
<dbReference type="InterPro" id="IPR014914">
    <property type="entry name" value="RES_dom"/>
</dbReference>